<organism evidence="2 3">
    <name type="scientific">Halomonas heilongjiangensis</name>
    <dbReference type="NCBI Taxonomy" id="1387883"/>
    <lineage>
        <taxon>Bacteria</taxon>
        <taxon>Pseudomonadati</taxon>
        <taxon>Pseudomonadota</taxon>
        <taxon>Gammaproteobacteria</taxon>
        <taxon>Oceanospirillales</taxon>
        <taxon>Halomonadaceae</taxon>
        <taxon>Halomonas</taxon>
    </lineage>
</organism>
<proteinExistence type="predicted"/>
<dbReference type="EMBL" id="PNRE01000059">
    <property type="protein sequence ID" value="PMR68846.1"/>
    <property type="molecule type" value="Genomic_DNA"/>
</dbReference>
<gene>
    <name evidence="2" type="ORF">C1H66_13340</name>
</gene>
<protein>
    <recommendedName>
        <fullName evidence="1">Nucleotide modification associated domain-containing protein</fullName>
    </recommendedName>
</protein>
<sequence length="289" mass="32327">MKLILSRKGFDSSAGGVPSPIFPDDRMVALPIPDAASTIRYRDIAHDGASLGDLVGQLTRGKVTPDDGAHLDPDLRPDMLPRAPGWRPIFGQAGQAQGHLRNHRVGPGDLFLFFGLFRRVEPHHGAWRWAADSRPCHVVWGWLQVAAVLPIDGSRPPGYEWAAYHPHFRREGGPNNVVYLASRRLRLDGLFDGLGETLPGAGVFPRYSPDRQLTAPQAANTSTWRLPAWCYPENGRRPLTYHANRQRWRRRGAHTELTAAARGQEFVLDGDEYPEALPWAGDLIRHRDR</sequence>
<evidence type="ECO:0000313" key="2">
    <source>
        <dbReference type="EMBL" id="PMR68846.1"/>
    </source>
</evidence>
<evidence type="ECO:0000313" key="3">
    <source>
        <dbReference type="Proteomes" id="UP000235346"/>
    </source>
</evidence>
<name>A0A2N7TKX0_9GAMM</name>
<accession>A0A2N7TKX0</accession>
<evidence type="ECO:0000259" key="1">
    <source>
        <dbReference type="Pfam" id="PF18754"/>
    </source>
</evidence>
<feature type="domain" description="Nucleotide modification associated" evidence="1">
    <location>
        <begin position="2"/>
        <end position="269"/>
    </location>
</feature>
<dbReference type="RefSeq" id="WP_102628367.1">
    <property type="nucleotide sequence ID" value="NZ_PDOH01000001.1"/>
</dbReference>
<comment type="caution">
    <text evidence="2">The sequence shown here is derived from an EMBL/GenBank/DDBJ whole genome shotgun (WGS) entry which is preliminary data.</text>
</comment>
<dbReference type="Proteomes" id="UP000235346">
    <property type="component" value="Unassembled WGS sequence"/>
</dbReference>
<dbReference type="Pfam" id="PF18754">
    <property type="entry name" value="Nmad3"/>
    <property type="match status" value="1"/>
</dbReference>
<dbReference type="AlphaFoldDB" id="A0A2N7TKX0"/>
<dbReference type="OrthoDB" id="9772090at2"/>
<dbReference type="InterPro" id="IPR041135">
    <property type="entry name" value="Nmad3"/>
</dbReference>
<reference evidence="2 3" key="1">
    <citation type="submission" date="2018-01" db="EMBL/GenBank/DDBJ databases">
        <title>Halomonas endophytica sp. nov., isolated from storage liquid in the stems of Populus euphratica.</title>
        <authorList>
            <person name="Chen C."/>
        </authorList>
    </citation>
    <scope>NUCLEOTIDE SEQUENCE [LARGE SCALE GENOMIC DNA]</scope>
    <source>
        <strain evidence="2 3">DSM 26881</strain>
    </source>
</reference>
<keyword evidence="3" id="KW-1185">Reference proteome</keyword>